<sequence>MSPVLAVRVGGGATGTASASAKVRGYSGLRRSAALVGKTPAGHMRNELHSLQRVVLVCASASNDNESGDSAFRKALSKANIAEGGAPKDEDVEVLTGEELAELIRDKWGARYDCRITRRRNGVGKLRFYLQVMWKFLEQKSFPLSEEEYYEQLDAVASLVSEWGLADYVRTEIQASKMNPVIGNTIGGGARCVSIPLVDSDEVR</sequence>
<dbReference type="PANTHER" id="PTHR35126">
    <property type="entry name" value="SLR0598 PROTEIN"/>
    <property type="match status" value="1"/>
</dbReference>
<dbReference type="EMBL" id="HBGG01016607">
    <property type="protein sequence ID" value="CAD9206289.1"/>
    <property type="molecule type" value="Transcribed_RNA"/>
</dbReference>
<accession>A0A7S1X2V3</accession>
<evidence type="ECO:0000313" key="1">
    <source>
        <dbReference type="EMBL" id="CAD9206289.1"/>
    </source>
</evidence>
<gene>
    <name evidence="1" type="ORF">TCHU04912_LOCUS8525</name>
</gene>
<dbReference type="Gene3D" id="3.30.428.40">
    <property type="entry name" value="Protein of unknown function DUF3067"/>
    <property type="match status" value="1"/>
</dbReference>
<protein>
    <submittedName>
        <fullName evidence="1">Uncharacterized protein</fullName>
    </submittedName>
</protein>
<organism evidence="1">
    <name type="scientific">Tetraselmis chuii</name>
    <dbReference type="NCBI Taxonomy" id="63592"/>
    <lineage>
        <taxon>Eukaryota</taxon>
        <taxon>Viridiplantae</taxon>
        <taxon>Chlorophyta</taxon>
        <taxon>core chlorophytes</taxon>
        <taxon>Chlorodendrophyceae</taxon>
        <taxon>Chlorodendrales</taxon>
        <taxon>Chlorodendraceae</taxon>
        <taxon>Tetraselmis</taxon>
    </lineage>
</organism>
<reference evidence="1" key="1">
    <citation type="submission" date="2021-01" db="EMBL/GenBank/DDBJ databases">
        <authorList>
            <person name="Corre E."/>
            <person name="Pelletier E."/>
            <person name="Niang G."/>
            <person name="Scheremetjew M."/>
            <person name="Finn R."/>
            <person name="Kale V."/>
            <person name="Holt S."/>
            <person name="Cochrane G."/>
            <person name="Meng A."/>
            <person name="Brown T."/>
            <person name="Cohen L."/>
        </authorList>
    </citation>
    <scope>NUCLEOTIDE SEQUENCE</scope>
    <source>
        <strain evidence="1">PLY429</strain>
    </source>
</reference>
<name>A0A7S1X2V3_9CHLO</name>
<dbReference type="AlphaFoldDB" id="A0A7S1X2V3"/>
<proteinExistence type="predicted"/>
<dbReference type="InterPro" id="IPR021420">
    <property type="entry name" value="DUF3067"/>
</dbReference>
<dbReference type="Pfam" id="PF11267">
    <property type="entry name" value="DUF3067"/>
    <property type="match status" value="1"/>
</dbReference>
<dbReference type="PANTHER" id="PTHR35126:SF1">
    <property type="entry name" value="DUF3067 DOMAIN-CONTAINING PROTEIN"/>
    <property type="match status" value="1"/>
</dbReference>